<accession>X0UES6</accession>
<organism evidence="1">
    <name type="scientific">marine sediment metagenome</name>
    <dbReference type="NCBI Taxonomy" id="412755"/>
    <lineage>
        <taxon>unclassified sequences</taxon>
        <taxon>metagenomes</taxon>
        <taxon>ecological metagenomes</taxon>
    </lineage>
</organism>
<dbReference type="AlphaFoldDB" id="X0UES6"/>
<comment type="caution">
    <text evidence="1">The sequence shown here is derived from an EMBL/GenBank/DDBJ whole genome shotgun (WGS) entry which is preliminary data.</text>
</comment>
<sequence length="41" mass="4495">MNLLNYLLIQMSGLDYVEDVIDMFIGVCDGFPCVGTILLVG</sequence>
<name>X0UES6_9ZZZZ</name>
<dbReference type="EMBL" id="BARS01010991">
    <property type="protein sequence ID" value="GAF98902.1"/>
    <property type="molecule type" value="Genomic_DNA"/>
</dbReference>
<proteinExistence type="predicted"/>
<protein>
    <submittedName>
        <fullName evidence="1">Uncharacterized protein</fullName>
    </submittedName>
</protein>
<evidence type="ECO:0000313" key="1">
    <source>
        <dbReference type="EMBL" id="GAF98902.1"/>
    </source>
</evidence>
<gene>
    <name evidence="1" type="ORF">S01H1_20160</name>
</gene>
<reference evidence="1" key="1">
    <citation type="journal article" date="2014" name="Front. Microbiol.">
        <title>High frequency of phylogenetically diverse reductive dehalogenase-homologous genes in deep subseafloor sedimentary metagenomes.</title>
        <authorList>
            <person name="Kawai M."/>
            <person name="Futagami T."/>
            <person name="Toyoda A."/>
            <person name="Takaki Y."/>
            <person name="Nishi S."/>
            <person name="Hori S."/>
            <person name="Arai W."/>
            <person name="Tsubouchi T."/>
            <person name="Morono Y."/>
            <person name="Uchiyama I."/>
            <person name="Ito T."/>
            <person name="Fujiyama A."/>
            <person name="Inagaki F."/>
            <person name="Takami H."/>
        </authorList>
    </citation>
    <scope>NUCLEOTIDE SEQUENCE</scope>
    <source>
        <strain evidence="1">Expedition CK06-06</strain>
    </source>
</reference>